<keyword evidence="3" id="KW-1185">Reference proteome</keyword>
<reference evidence="2" key="1">
    <citation type="submission" date="2017-08" db="EMBL/GenBank/DDBJ databases">
        <authorList>
            <person name="Imhoff J.F."/>
            <person name="Rahn T."/>
            <person name="Kuenzel S."/>
            <person name="Neulinger S.C."/>
        </authorList>
    </citation>
    <scope>NUCLEOTIDE SEQUENCE</scope>
    <source>
        <strain evidence="2">DSM 11080</strain>
    </source>
</reference>
<dbReference type="EMBL" id="NRSJ01000076">
    <property type="protein sequence ID" value="MBK1707272.1"/>
    <property type="molecule type" value="Genomic_DNA"/>
</dbReference>
<dbReference type="InterPro" id="IPR050834">
    <property type="entry name" value="Glycosyltransf_2"/>
</dbReference>
<evidence type="ECO:0000313" key="2">
    <source>
        <dbReference type="EMBL" id="MBK1707272.1"/>
    </source>
</evidence>
<dbReference type="PANTHER" id="PTHR43685:SF2">
    <property type="entry name" value="GLYCOSYLTRANSFERASE 2-LIKE DOMAIN-CONTAINING PROTEIN"/>
    <property type="match status" value="1"/>
</dbReference>
<dbReference type="PANTHER" id="PTHR43685">
    <property type="entry name" value="GLYCOSYLTRANSFERASE"/>
    <property type="match status" value="1"/>
</dbReference>
<name>A0AAJ0XCZ2_9GAMM</name>
<dbReference type="SUPFAM" id="SSF53448">
    <property type="entry name" value="Nucleotide-diphospho-sugar transferases"/>
    <property type="match status" value="1"/>
</dbReference>
<dbReference type="Proteomes" id="UP001296776">
    <property type="component" value="Unassembled WGS sequence"/>
</dbReference>
<dbReference type="RefSeq" id="WP_200348755.1">
    <property type="nucleotide sequence ID" value="NZ_NRSJ01000076.1"/>
</dbReference>
<organism evidence="2 3">
    <name type="scientific">Halochromatium glycolicum</name>
    <dbReference type="NCBI Taxonomy" id="85075"/>
    <lineage>
        <taxon>Bacteria</taxon>
        <taxon>Pseudomonadati</taxon>
        <taxon>Pseudomonadota</taxon>
        <taxon>Gammaproteobacteria</taxon>
        <taxon>Chromatiales</taxon>
        <taxon>Chromatiaceae</taxon>
        <taxon>Halochromatium</taxon>
    </lineage>
</organism>
<reference evidence="2" key="2">
    <citation type="journal article" date="2020" name="Microorganisms">
        <title>Osmotic Adaptation and Compatible Solute Biosynthesis of Phototrophic Bacteria as Revealed from Genome Analyses.</title>
        <authorList>
            <person name="Imhoff J.F."/>
            <person name="Rahn T."/>
            <person name="Kunzel S."/>
            <person name="Keller A."/>
            <person name="Neulinger S.C."/>
        </authorList>
    </citation>
    <scope>NUCLEOTIDE SEQUENCE</scope>
    <source>
        <strain evidence="2">DSM 11080</strain>
    </source>
</reference>
<evidence type="ECO:0000259" key="1">
    <source>
        <dbReference type="Pfam" id="PF00535"/>
    </source>
</evidence>
<accession>A0AAJ0XCZ2</accession>
<comment type="caution">
    <text evidence="2">The sequence shown here is derived from an EMBL/GenBank/DDBJ whole genome shotgun (WGS) entry which is preliminary data.</text>
</comment>
<dbReference type="Gene3D" id="3.90.550.10">
    <property type="entry name" value="Spore Coat Polysaccharide Biosynthesis Protein SpsA, Chain A"/>
    <property type="match status" value="1"/>
</dbReference>
<protein>
    <recommendedName>
        <fullName evidence="1">Glycosyltransferase 2-like domain-containing protein</fullName>
    </recommendedName>
</protein>
<dbReference type="AlphaFoldDB" id="A0AAJ0XCZ2"/>
<gene>
    <name evidence="2" type="ORF">CKO40_22755</name>
</gene>
<proteinExistence type="predicted"/>
<dbReference type="Pfam" id="PF00535">
    <property type="entry name" value="Glycos_transf_2"/>
    <property type="match status" value="1"/>
</dbReference>
<sequence length="327" mass="36257">MTAPAPSSISVVIPAYNAAEFIGDALNSVKAQDIPHLQIIVVDDGSSDGTAERVAAEHPDVELIRKANGGAATARNRGIAAAKGDYLAFLDADDIWLPGKLTAQWRHLQANPDIHLVCTGFERWQQTASGRYPSLEPLIAEAALIPDTELDTERSGWVYHQLLLDCHVWTSTVMLRRAILERIGTFDESLRLGQDYDFWLRASRVTPIHTLRRPMALYRLHPDSATVRGASVNYGARVLTRAVKQWGYSSPNGQSVRAQQVRKRIAGIHFDLGYRHYSNADYRLAAKDFASSLTQSPGQPRTWLYLIVSSVLMFAPRRSAPTARSRG</sequence>
<dbReference type="InterPro" id="IPR001173">
    <property type="entry name" value="Glyco_trans_2-like"/>
</dbReference>
<dbReference type="InterPro" id="IPR029044">
    <property type="entry name" value="Nucleotide-diphossugar_trans"/>
</dbReference>
<evidence type="ECO:0000313" key="3">
    <source>
        <dbReference type="Proteomes" id="UP001296776"/>
    </source>
</evidence>
<feature type="domain" description="Glycosyltransferase 2-like" evidence="1">
    <location>
        <begin position="10"/>
        <end position="125"/>
    </location>
</feature>